<dbReference type="CDD" id="cd01335">
    <property type="entry name" value="Radical_SAM"/>
    <property type="match status" value="1"/>
</dbReference>
<dbReference type="InterPro" id="IPR007197">
    <property type="entry name" value="rSAM"/>
</dbReference>
<evidence type="ECO:0000256" key="6">
    <source>
        <dbReference type="ARBA" id="ARBA00022723"/>
    </source>
</evidence>
<accession>A0A378BQP8</accession>
<dbReference type="PANTHER" id="PTHR13932:SF5">
    <property type="entry name" value="RADICAL S-ADENOSYL METHIONINE DOMAIN-CONTAINING PROTEIN 1, MITOCHONDRIAL"/>
    <property type="match status" value="1"/>
</dbReference>
<dbReference type="GO" id="GO:0051539">
    <property type="term" value="F:4 iron, 4 sulfur cluster binding"/>
    <property type="evidence" value="ECO:0007669"/>
    <property type="project" value="UniProtKB-UniRule"/>
</dbReference>
<proteinExistence type="inferred from homology"/>
<organism evidence="12 13">
    <name type="scientific">Klebsiella pneumoniae</name>
    <dbReference type="NCBI Taxonomy" id="573"/>
    <lineage>
        <taxon>Bacteria</taxon>
        <taxon>Pseudomonadati</taxon>
        <taxon>Pseudomonadota</taxon>
        <taxon>Gammaproteobacteria</taxon>
        <taxon>Enterobacterales</taxon>
        <taxon>Enterobacteriaceae</taxon>
        <taxon>Klebsiella/Raoultella group</taxon>
        <taxon>Klebsiella</taxon>
        <taxon>Klebsiella pneumoniae complex</taxon>
    </lineage>
</organism>
<keyword evidence="6 10" id="KW-0479">Metal-binding</keyword>
<comment type="subcellular location">
    <subcellularLocation>
        <location evidence="10">Cytoplasm</location>
    </subcellularLocation>
</comment>
<protein>
    <recommendedName>
        <fullName evidence="3 10">Heme chaperone HemW</fullName>
    </recommendedName>
</protein>
<gene>
    <name evidence="12" type="primary">hemN_2</name>
    <name evidence="12" type="ORF">NCTC5053_05165</name>
</gene>
<evidence type="ECO:0000256" key="10">
    <source>
        <dbReference type="RuleBase" id="RU364116"/>
    </source>
</evidence>
<dbReference type="InterPro" id="IPR034505">
    <property type="entry name" value="Coproporphyrinogen-III_oxidase"/>
</dbReference>
<dbReference type="InterPro" id="IPR006638">
    <property type="entry name" value="Elp3/MiaA/NifB-like_rSAM"/>
</dbReference>
<dbReference type="PROSITE" id="PS51918">
    <property type="entry name" value="RADICAL_SAM"/>
    <property type="match status" value="1"/>
</dbReference>
<keyword evidence="4 10" id="KW-0349">Heme</keyword>
<dbReference type="SFLD" id="SFLDG01065">
    <property type="entry name" value="anaerobic_coproporphyrinogen-I"/>
    <property type="match status" value="1"/>
</dbReference>
<comment type="function">
    <text evidence="10">Probably acts as a heme chaperone, transferring heme to an unknown acceptor. Binds one molecule of heme per monomer, possibly covalently. Binds 1 [4Fe-4S] cluster. The cluster is coordinated with 3 cysteines and an exchangeable S-adenosyl-L-methionine.</text>
</comment>
<dbReference type="NCBIfam" id="TIGR00539">
    <property type="entry name" value="hemN_rel"/>
    <property type="match status" value="1"/>
</dbReference>
<evidence type="ECO:0000256" key="9">
    <source>
        <dbReference type="ARBA" id="ARBA00023186"/>
    </source>
</evidence>
<dbReference type="GO" id="GO:0004109">
    <property type="term" value="F:coproporphyrinogen oxidase activity"/>
    <property type="evidence" value="ECO:0007669"/>
    <property type="project" value="InterPro"/>
</dbReference>
<evidence type="ECO:0000259" key="11">
    <source>
        <dbReference type="PROSITE" id="PS51918"/>
    </source>
</evidence>
<dbReference type="GO" id="GO:0006779">
    <property type="term" value="P:porphyrin-containing compound biosynthetic process"/>
    <property type="evidence" value="ECO:0007669"/>
    <property type="project" value="InterPro"/>
</dbReference>
<keyword evidence="10" id="KW-0963">Cytoplasm</keyword>
<keyword evidence="12" id="KW-0560">Oxidoreductase</keyword>
<evidence type="ECO:0000313" key="13">
    <source>
        <dbReference type="Proteomes" id="UP000254387"/>
    </source>
</evidence>
<keyword evidence="9 10" id="KW-0143">Chaperone</keyword>
<feature type="domain" description="Radical SAM core" evidence="11">
    <location>
        <begin position="1"/>
        <end position="198"/>
    </location>
</feature>
<evidence type="ECO:0000256" key="1">
    <source>
        <dbReference type="ARBA" id="ARBA00001966"/>
    </source>
</evidence>
<comment type="similarity">
    <text evidence="2">Belongs to the anaerobic coproporphyrinogen-III oxidase family. HemW subfamily.</text>
</comment>
<dbReference type="Proteomes" id="UP000254387">
    <property type="component" value="Unassembled WGS sequence"/>
</dbReference>
<dbReference type="SMART" id="SM00729">
    <property type="entry name" value="Elp3"/>
    <property type="match status" value="1"/>
</dbReference>
<comment type="cofactor">
    <cofactor evidence="1">
        <name>[4Fe-4S] cluster</name>
        <dbReference type="ChEBI" id="CHEBI:49883"/>
    </cofactor>
</comment>
<dbReference type="Gene3D" id="3.20.20.70">
    <property type="entry name" value="Aldolase class I"/>
    <property type="match status" value="1"/>
</dbReference>
<sequence length="198" mass="21377">MANLPPLSLYIHIPWCVQKCPYCDFNSHALKGEVPHDDYVQHLLNDLQADAHYAQGREIGTIFIGGGTPSLLSGPAMQTLLDGVRACLPLAAGAEITMEANPGTVEADRFVDYQRAGVNRISIGVQSFSEPKLQRLGRIHGPEEAKRAARLASGLGLRSFNLDLMHGLPDQSLEEALDDLRQAIALNPAAPVVVPADH</sequence>
<evidence type="ECO:0000256" key="3">
    <source>
        <dbReference type="ARBA" id="ARBA00017228"/>
    </source>
</evidence>
<keyword evidence="5 10" id="KW-0949">S-adenosyl-L-methionine</keyword>
<dbReference type="PANTHER" id="PTHR13932">
    <property type="entry name" value="COPROPORPHYRINIGEN III OXIDASE"/>
    <property type="match status" value="1"/>
</dbReference>
<dbReference type="SUPFAM" id="SSF102114">
    <property type="entry name" value="Radical SAM enzymes"/>
    <property type="match status" value="1"/>
</dbReference>
<dbReference type="EMBL" id="UGMN01000004">
    <property type="protein sequence ID" value="STV50504.1"/>
    <property type="molecule type" value="Genomic_DNA"/>
</dbReference>
<dbReference type="AlphaFoldDB" id="A0A378BQP8"/>
<keyword evidence="8 10" id="KW-0411">Iron-sulfur</keyword>
<evidence type="ECO:0000256" key="2">
    <source>
        <dbReference type="ARBA" id="ARBA00006100"/>
    </source>
</evidence>
<dbReference type="GO" id="GO:0005737">
    <property type="term" value="C:cytoplasm"/>
    <property type="evidence" value="ECO:0007669"/>
    <property type="project" value="UniProtKB-SubCell"/>
</dbReference>
<reference evidence="12 13" key="1">
    <citation type="submission" date="2018-06" db="EMBL/GenBank/DDBJ databases">
        <authorList>
            <consortium name="Pathogen Informatics"/>
            <person name="Doyle S."/>
        </authorList>
    </citation>
    <scope>NUCLEOTIDE SEQUENCE [LARGE SCALE GENOMIC DNA]</scope>
    <source>
        <strain evidence="12 13">NCTC5053</strain>
    </source>
</reference>
<dbReference type="Pfam" id="PF04055">
    <property type="entry name" value="Radical_SAM"/>
    <property type="match status" value="1"/>
</dbReference>
<evidence type="ECO:0000256" key="7">
    <source>
        <dbReference type="ARBA" id="ARBA00023004"/>
    </source>
</evidence>
<evidence type="ECO:0000256" key="8">
    <source>
        <dbReference type="ARBA" id="ARBA00023014"/>
    </source>
</evidence>
<dbReference type="SFLD" id="SFLDS00029">
    <property type="entry name" value="Radical_SAM"/>
    <property type="match status" value="1"/>
</dbReference>
<dbReference type="GO" id="GO:0046872">
    <property type="term" value="F:metal ion binding"/>
    <property type="evidence" value="ECO:0007669"/>
    <property type="project" value="UniProtKB-UniRule"/>
</dbReference>
<evidence type="ECO:0000313" key="12">
    <source>
        <dbReference type="EMBL" id="STV50504.1"/>
    </source>
</evidence>
<evidence type="ECO:0000256" key="5">
    <source>
        <dbReference type="ARBA" id="ARBA00022691"/>
    </source>
</evidence>
<dbReference type="InterPro" id="IPR013785">
    <property type="entry name" value="Aldolase_TIM"/>
</dbReference>
<evidence type="ECO:0000256" key="4">
    <source>
        <dbReference type="ARBA" id="ARBA00022617"/>
    </source>
</evidence>
<name>A0A378BQP8_KLEPN</name>
<dbReference type="InterPro" id="IPR004559">
    <property type="entry name" value="HemW-like"/>
</dbReference>
<keyword evidence="7 10" id="KW-0408">Iron</keyword>
<keyword evidence="10" id="KW-0004">4Fe-4S</keyword>
<dbReference type="InterPro" id="IPR058240">
    <property type="entry name" value="rSAM_sf"/>
</dbReference>